<evidence type="ECO:0000313" key="1">
    <source>
        <dbReference type="EMBL" id="SOC23375.1"/>
    </source>
</evidence>
<dbReference type="Proteomes" id="UP000219636">
    <property type="component" value="Unassembled WGS sequence"/>
</dbReference>
<evidence type="ECO:0000313" key="2">
    <source>
        <dbReference type="Proteomes" id="UP000219636"/>
    </source>
</evidence>
<dbReference type="EMBL" id="OBMQ01000015">
    <property type="protein sequence ID" value="SOC23375.1"/>
    <property type="molecule type" value="Genomic_DNA"/>
</dbReference>
<sequence>MEKNIEELLKRIEFKKKFVEEYHKKCLERADVFSTYKELTHYCEAKIEAYSIIIDDIHELFPSSKAITKA</sequence>
<accession>A0A285TLJ7</accession>
<reference evidence="2" key="1">
    <citation type="submission" date="2017-08" db="EMBL/GenBank/DDBJ databases">
        <authorList>
            <person name="Varghese N."/>
            <person name="Submissions S."/>
        </authorList>
    </citation>
    <scope>NUCLEOTIDE SEQUENCE [LARGE SCALE GENOMIC DNA]</scope>
    <source>
        <strain evidence="2">JC22</strain>
    </source>
</reference>
<keyword evidence="2" id="KW-1185">Reference proteome</keyword>
<name>A0A285TLJ7_9BACL</name>
<organism evidence="1 2">
    <name type="scientific">Ureibacillus xyleni</name>
    <dbReference type="NCBI Taxonomy" id="614648"/>
    <lineage>
        <taxon>Bacteria</taxon>
        <taxon>Bacillati</taxon>
        <taxon>Bacillota</taxon>
        <taxon>Bacilli</taxon>
        <taxon>Bacillales</taxon>
        <taxon>Caryophanaceae</taxon>
        <taxon>Ureibacillus</taxon>
    </lineage>
</organism>
<dbReference type="AlphaFoldDB" id="A0A285TLJ7"/>
<gene>
    <name evidence="1" type="ORF">SAMN05880501_11562</name>
</gene>
<protein>
    <submittedName>
        <fullName evidence="1">Uncharacterized protein</fullName>
    </submittedName>
</protein>
<dbReference type="OrthoDB" id="2739839at2"/>
<proteinExistence type="predicted"/>
<dbReference type="RefSeq" id="WP_097074888.1">
    <property type="nucleotide sequence ID" value="NZ_OBMQ01000015.1"/>
</dbReference>